<proteinExistence type="predicted"/>
<keyword evidence="1" id="KW-0812">Transmembrane</keyword>
<keyword evidence="1" id="KW-1133">Transmembrane helix</keyword>
<dbReference type="EMBL" id="UOFF01000044">
    <property type="protein sequence ID" value="VAW53829.1"/>
    <property type="molecule type" value="Genomic_DNA"/>
</dbReference>
<gene>
    <name evidence="2" type="ORF">MNBD_GAMMA07-1784</name>
</gene>
<dbReference type="AlphaFoldDB" id="A0A3B0WXB0"/>
<evidence type="ECO:0000256" key="1">
    <source>
        <dbReference type="SAM" id="Phobius"/>
    </source>
</evidence>
<accession>A0A3B0WXB0</accession>
<keyword evidence="1" id="KW-0472">Membrane</keyword>
<name>A0A3B0WXB0_9ZZZZ</name>
<organism evidence="2">
    <name type="scientific">hydrothermal vent metagenome</name>
    <dbReference type="NCBI Taxonomy" id="652676"/>
    <lineage>
        <taxon>unclassified sequences</taxon>
        <taxon>metagenomes</taxon>
        <taxon>ecological metagenomes</taxon>
    </lineage>
</organism>
<reference evidence="2" key="1">
    <citation type="submission" date="2018-06" db="EMBL/GenBank/DDBJ databases">
        <authorList>
            <person name="Zhirakovskaya E."/>
        </authorList>
    </citation>
    <scope>NUCLEOTIDE SEQUENCE</scope>
</reference>
<protein>
    <submittedName>
        <fullName evidence="2">Uncharacterized protein</fullName>
    </submittedName>
</protein>
<sequence length="61" mass="6834">MPYLKLTEPGDIKMEKIEAKQVSLIIGFNLFLAGVGLIGMGNWVVGLLILLLAFFVYREHL</sequence>
<feature type="transmembrane region" description="Helical" evidence="1">
    <location>
        <begin position="24"/>
        <end position="57"/>
    </location>
</feature>
<evidence type="ECO:0000313" key="2">
    <source>
        <dbReference type="EMBL" id="VAW53829.1"/>
    </source>
</evidence>